<accession>A0A8S9TWM8</accession>
<evidence type="ECO:0000313" key="2">
    <source>
        <dbReference type="Proteomes" id="UP000704712"/>
    </source>
</evidence>
<comment type="caution">
    <text evidence="1">The sequence shown here is derived from an EMBL/GenBank/DDBJ whole genome shotgun (WGS) entry which is preliminary data.</text>
</comment>
<dbReference type="Proteomes" id="UP000704712">
    <property type="component" value="Unassembled WGS sequence"/>
</dbReference>
<sequence>MATSAVLCSSQRHETERRIGVGYIFRVGNGLSPGDGGDVGADANFASICDRFADVIAMQCILHVKSAQEVSFQSDLRPVKRLLNCHRIAVFSLLFEG</sequence>
<reference evidence="1" key="1">
    <citation type="submission" date="2020-03" db="EMBL/GenBank/DDBJ databases">
        <title>Hybrid Assembly of Korean Phytophthora infestans isolates.</title>
        <authorList>
            <person name="Prokchorchik M."/>
            <person name="Lee Y."/>
            <person name="Seo J."/>
            <person name="Cho J.-H."/>
            <person name="Park Y.-E."/>
            <person name="Jang D.-C."/>
            <person name="Im J.-S."/>
            <person name="Choi J.-G."/>
            <person name="Park H.-J."/>
            <person name="Lee G.-B."/>
            <person name="Lee Y.-G."/>
            <person name="Hong S.-Y."/>
            <person name="Cho K."/>
            <person name="Sohn K.H."/>
        </authorList>
    </citation>
    <scope>NUCLEOTIDE SEQUENCE</scope>
    <source>
        <strain evidence="1">KR_2_A2</strain>
    </source>
</reference>
<dbReference type="EMBL" id="JAACNO010002745">
    <property type="protein sequence ID" value="KAF4131209.1"/>
    <property type="molecule type" value="Genomic_DNA"/>
</dbReference>
<gene>
    <name evidence="1" type="ORF">GN958_ATG19644</name>
</gene>
<organism evidence="1 2">
    <name type="scientific">Phytophthora infestans</name>
    <name type="common">Potato late blight agent</name>
    <name type="synonym">Botrytis infestans</name>
    <dbReference type="NCBI Taxonomy" id="4787"/>
    <lineage>
        <taxon>Eukaryota</taxon>
        <taxon>Sar</taxon>
        <taxon>Stramenopiles</taxon>
        <taxon>Oomycota</taxon>
        <taxon>Peronosporomycetes</taxon>
        <taxon>Peronosporales</taxon>
        <taxon>Peronosporaceae</taxon>
        <taxon>Phytophthora</taxon>
    </lineage>
</organism>
<evidence type="ECO:0000313" key="1">
    <source>
        <dbReference type="EMBL" id="KAF4131209.1"/>
    </source>
</evidence>
<dbReference type="AlphaFoldDB" id="A0A8S9TWM8"/>
<proteinExistence type="predicted"/>
<protein>
    <submittedName>
        <fullName evidence="1">Uncharacterized protein</fullName>
    </submittedName>
</protein>
<name>A0A8S9TWM8_PHYIN</name>